<dbReference type="EMBL" id="AEPE02000002">
    <property type="protein sequence ID" value="EFZ37850.1"/>
    <property type="molecule type" value="Genomic_DNA"/>
</dbReference>
<dbReference type="AlphaFoldDB" id="E7RM69"/>
<protein>
    <submittedName>
        <fullName evidence="1">Uncharacterized protein</fullName>
    </submittedName>
</protein>
<sequence length="72" mass="8531">MYERYQYFSLKIDKADAILKSALCHTCNSFPPAVQQQYFPHDNFVFLINIYNFAKVRIKKNMNRTVLRAPQA</sequence>
<comment type="caution">
    <text evidence="1">The sequence shown here is derived from an EMBL/GenBank/DDBJ whole genome shotgun (WGS) entry which is preliminary data.</text>
</comment>
<organism evidence="1 2">
    <name type="scientific">Hoylesella oralis ATCC 33269</name>
    <dbReference type="NCBI Taxonomy" id="873533"/>
    <lineage>
        <taxon>Bacteria</taxon>
        <taxon>Pseudomonadati</taxon>
        <taxon>Bacteroidota</taxon>
        <taxon>Bacteroidia</taxon>
        <taxon>Bacteroidales</taxon>
        <taxon>Prevotellaceae</taxon>
        <taxon>Hoylesella</taxon>
    </lineage>
</organism>
<proteinExistence type="predicted"/>
<evidence type="ECO:0000313" key="1">
    <source>
        <dbReference type="EMBL" id="EFZ37850.1"/>
    </source>
</evidence>
<reference evidence="1" key="1">
    <citation type="submission" date="2011-01" db="EMBL/GenBank/DDBJ databases">
        <authorList>
            <person name="Muzny D."/>
            <person name="Qin X."/>
            <person name="Buhay C."/>
            <person name="Dugan-Rocha S."/>
            <person name="Ding Y."/>
            <person name="Chen G."/>
            <person name="Hawes A."/>
            <person name="Holder M."/>
            <person name="Jhangiani S."/>
            <person name="Johnson A."/>
            <person name="Khan Z."/>
            <person name="Li Z."/>
            <person name="Liu W."/>
            <person name="Liu X."/>
            <person name="Perez L."/>
            <person name="Shen H."/>
            <person name="Wang Q."/>
            <person name="Watt J."/>
            <person name="Xi L."/>
            <person name="Xin Y."/>
            <person name="Zhou J."/>
            <person name="Deng J."/>
            <person name="Jiang H."/>
            <person name="Liu Y."/>
            <person name="Qu J."/>
            <person name="Song X.-Z."/>
            <person name="Zhang L."/>
            <person name="Villasana D."/>
            <person name="Johnson A."/>
            <person name="Liu J."/>
            <person name="Liyanage D."/>
            <person name="Lorensuhewa L."/>
            <person name="Robinson T."/>
            <person name="Song A."/>
            <person name="Song B.-B."/>
            <person name="Dinh H."/>
            <person name="Thornton R."/>
            <person name="Coyle M."/>
            <person name="Francisco L."/>
            <person name="Jackson L."/>
            <person name="Javaid M."/>
            <person name="Korchina V."/>
            <person name="Kovar C."/>
            <person name="Mata R."/>
            <person name="Mathew T."/>
            <person name="Ngo R."/>
            <person name="Nguyen L."/>
            <person name="Nguyen N."/>
            <person name="Okwuonu G."/>
            <person name="Ongeri F."/>
            <person name="Pham C."/>
            <person name="Simmons D."/>
            <person name="Wilczek-Boney K."/>
            <person name="Hale W."/>
            <person name="Jakkamsetti A."/>
            <person name="Pham P."/>
            <person name="Ruth R."/>
            <person name="San Lucas F."/>
            <person name="Warren J."/>
            <person name="Zhang J."/>
            <person name="Zhao Z."/>
            <person name="Zhou C."/>
            <person name="Zhu D."/>
            <person name="Lee S."/>
            <person name="Bess C."/>
            <person name="Blankenburg K."/>
            <person name="Forbes L."/>
            <person name="Fu Q."/>
            <person name="Gubbala S."/>
            <person name="Hirani K."/>
            <person name="Jayaseelan J.C."/>
            <person name="Lara F."/>
            <person name="Munidasa M."/>
            <person name="Palculict T."/>
            <person name="Patil S."/>
            <person name="Pu L.-L."/>
            <person name="Saada N."/>
            <person name="Tang L."/>
            <person name="Weissenberger G."/>
            <person name="Zhu Y."/>
            <person name="Hemphill L."/>
            <person name="Shang Y."/>
            <person name="Youmans B."/>
            <person name="Ayvaz T."/>
            <person name="Ross M."/>
            <person name="Santibanez J."/>
            <person name="Aqrawi P."/>
            <person name="Gross S."/>
            <person name="Joshi V."/>
            <person name="Fowler G."/>
            <person name="Nazareth L."/>
            <person name="Reid J."/>
            <person name="Worley K."/>
            <person name="Petrosino J."/>
            <person name="Highlander S."/>
            <person name="Gibbs R."/>
        </authorList>
    </citation>
    <scope>NUCLEOTIDE SEQUENCE [LARGE SCALE GENOMIC DNA]</scope>
    <source>
        <strain evidence="1">ATCC 33269</strain>
    </source>
</reference>
<dbReference type="Proteomes" id="UP000005580">
    <property type="component" value="Unassembled WGS sequence"/>
</dbReference>
<accession>E7RM69</accession>
<name>E7RM69_9BACT</name>
<gene>
    <name evidence="1" type="ORF">HMPREF0663_10219</name>
</gene>
<evidence type="ECO:0000313" key="2">
    <source>
        <dbReference type="Proteomes" id="UP000005580"/>
    </source>
</evidence>
<dbReference type="HOGENOM" id="CLU_2718994_0_0_10"/>
<keyword evidence="2" id="KW-1185">Reference proteome</keyword>